<comment type="caution">
    <text evidence="1">The sequence shown here is derived from an EMBL/GenBank/DDBJ whole genome shotgun (WGS) entry which is preliminary data.</text>
</comment>
<feature type="non-terminal residue" evidence="1">
    <location>
        <position position="270"/>
    </location>
</feature>
<accession>X1HXE4</accession>
<name>X1HXE4_9ZZZZ</name>
<dbReference type="AlphaFoldDB" id="X1HXE4"/>
<reference evidence="1" key="1">
    <citation type="journal article" date="2014" name="Front. Microbiol.">
        <title>High frequency of phylogenetically diverse reductive dehalogenase-homologous genes in deep subseafloor sedimentary metagenomes.</title>
        <authorList>
            <person name="Kawai M."/>
            <person name="Futagami T."/>
            <person name="Toyoda A."/>
            <person name="Takaki Y."/>
            <person name="Nishi S."/>
            <person name="Hori S."/>
            <person name="Arai W."/>
            <person name="Tsubouchi T."/>
            <person name="Morono Y."/>
            <person name="Uchiyama I."/>
            <person name="Ito T."/>
            <person name="Fujiyama A."/>
            <person name="Inagaki F."/>
            <person name="Takami H."/>
        </authorList>
    </citation>
    <scope>NUCLEOTIDE SEQUENCE</scope>
    <source>
        <strain evidence="1">Expedition CK06-06</strain>
    </source>
</reference>
<sequence>LKISDDYGLATVKLLMSLEGQPPQVVNEFQKARGKTSAELEYPIKTGDRYREGDVIVYHATATDGRRLGNLGGPQTTATPKFKIIVRDAAKVAAERARKYELLRARLLKILAAQETQRVNTAIASRKTIRADTIGQVILIGQQAIRADIIDVVDKFPFAPEMITVQQALALLGNNEAAMAITQARVLTDLGDATGPTELAEACGTLGATQNRIIRSLQMLLAILPSLQNPDVAKKTAAGGDLPPDAREKLSALADALKKFIDEQTKIIQA</sequence>
<feature type="non-terminal residue" evidence="1">
    <location>
        <position position="1"/>
    </location>
</feature>
<protein>
    <submittedName>
        <fullName evidence="1">Uncharacterized protein</fullName>
    </submittedName>
</protein>
<proteinExistence type="predicted"/>
<evidence type="ECO:0000313" key="1">
    <source>
        <dbReference type="EMBL" id="GAH74137.1"/>
    </source>
</evidence>
<gene>
    <name evidence="1" type="ORF">S03H2_43920</name>
</gene>
<dbReference type="EMBL" id="BARU01027434">
    <property type="protein sequence ID" value="GAH74137.1"/>
    <property type="molecule type" value="Genomic_DNA"/>
</dbReference>
<organism evidence="1">
    <name type="scientific">marine sediment metagenome</name>
    <dbReference type="NCBI Taxonomy" id="412755"/>
    <lineage>
        <taxon>unclassified sequences</taxon>
        <taxon>metagenomes</taxon>
        <taxon>ecological metagenomes</taxon>
    </lineage>
</organism>